<gene>
    <name evidence="2" type="ORF">QVD17_09488</name>
</gene>
<dbReference type="NCBIfam" id="TIGR01640">
    <property type="entry name" value="F_box_assoc_1"/>
    <property type="match status" value="1"/>
</dbReference>
<dbReference type="InterPro" id="IPR017451">
    <property type="entry name" value="F-box-assoc_interact_dom"/>
</dbReference>
<evidence type="ECO:0000313" key="2">
    <source>
        <dbReference type="EMBL" id="KAK1432591.1"/>
    </source>
</evidence>
<proteinExistence type="predicted"/>
<dbReference type="PANTHER" id="PTHR31672">
    <property type="entry name" value="BNACNNG10540D PROTEIN"/>
    <property type="match status" value="1"/>
</dbReference>
<keyword evidence="3" id="KW-1185">Reference proteome</keyword>
<dbReference type="Pfam" id="PF08268">
    <property type="entry name" value="FBA_3"/>
    <property type="match status" value="1"/>
</dbReference>
<comment type="caution">
    <text evidence="2">The sequence shown here is derived from an EMBL/GenBank/DDBJ whole genome shotgun (WGS) entry which is preliminary data.</text>
</comment>
<protein>
    <recommendedName>
        <fullName evidence="1">F-box domain-containing protein</fullName>
    </recommendedName>
</protein>
<dbReference type="InterPro" id="IPR036047">
    <property type="entry name" value="F-box-like_dom_sf"/>
</dbReference>
<dbReference type="SMART" id="SM00256">
    <property type="entry name" value="FBOX"/>
    <property type="match status" value="1"/>
</dbReference>
<dbReference type="InterPro" id="IPR050796">
    <property type="entry name" value="SCF_F-box_component"/>
</dbReference>
<dbReference type="PANTHER" id="PTHR31672:SF13">
    <property type="entry name" value="F-BOX PROTEIN CPR30-LIKE"/>
    <property type="match status" value="1"/>
</dbReference>
<evidence type="ECO:0000259" key="1">
    <source>
        <dbReference type="PROSITE" id="PS50181"/>
    </source>
</evidence>
<dbReference type="Pfam" id="PF00646">
    <property type="entry name" value="F-box"/>
    <property type="match status" value="1"/>
</dbReference>
<dbReference type="Gene3D" id="1.20.1280.50">
    <property type="match status" value="1"/>
</dbReference>
<dbReference type="InterPro" id="IPR001810">
    <property type="entry name" value="F-box_dom"/>
</dbReference>
<reference evidence="2" key="1">
    <citation type="journal article" date="2023" name="bioRxiv">
        <title>Improved chromosome-level genome assembly for marigold (Tagetes erecta).</title>
        <authorList>
            <person name="Jiang F."/>
            <person name="Yuan L."/>
            <person name="Wang S."/>
            <person name="Wang H."/>
            <person name="Xu D."/>
            <person name="Wang A."/>
            <person name="Fan W."/>
        </authorList>
    </citation>
    <scope>NUCLEOTIDE SEQUENCE</scope>
    <source>
        <strain evidence="2">WSJ</strain>
        <tissue evidence="2">Leaf</tissue>
    </source>
</reference>
<dbReference type="Proteomes" id="UP001229421">
    <property type="component" value="Unassembled WGS sequence"/>
</dbReference>
<accession>A0AAD8L4R6</accession>
<dbReference type="InterPro" id="IPR013187">
    <property type="entry name" value="F-box-assoc_dom_typ3"/>
</dbReference>
<name>A0AAD8L4R6_TARER</name>
<organism evidence="2 3">
    <name type="scientific">Tagetes erecta</name>
    <name type="common">African marigold</name>
    <dbReference type="NCBI Taxonomy" id="13708"/>
    <lineage>
        <taxon>Eukaryota</taxon>
        <taxon>Viridiplantae</taxon>
        <taxon>Streptophyta</taxon>
        <taxon>Embryophyta</taxon>
        <taxon>Tracheophyta</taxon>
        <taxon>Spermatophyta</taxon>
        <taxon>Magnoliopsida</taxon>
        <taxon>eudicotyledons</taxon>
        <taxon>Gunneridae</taxon>
        <taxon>Pentapetalae</taxon>
        <taxon>asterids</taxon>
        <taxon>campanulids</taxon>
        <taxon>Asterales</taxon>
        <taxon>Asteraceae</taxon>
        <taxon>Asteroideae</taxon>
        <taxon>Heliantheae alliance</taxon>
        <taxon>Tageteae</taxon>
        <taxon>Tagetes</taxon>
    </lineage>
</organism>
<feature type="domain" description="F-box" evidence="1">
    <location>
        <begin position="3"/>
        <end position="49"/>
    </location>
</feature>
<dbReference type="SUPFAM" id="SSF81383">
    <property type="entry name" value="F-box domain"/>
    <property type="match status" value="1"/>
</dbReference>
<dbReference type="PROSITE" id="PS50181">
    <property type="entry name" value="FBOX"/>
    <property type="match status" value="1"/>
</dbReference>
<dbReference type="AlphaFoldDB" id="A0AAD8L4R6"/>
<sequence>MSTSTSTNLPPEITETILRHLPPKSLGQFKSVSKTWHSLISNPQFIKTHLHQINTTKLILVSDTKSLYSLNTNDIPPYLNNNDVSITAKELTFPSHQPIRWEEIIGSSNGLVLAKDEIDSIYITNPTTREIVNVPRSPFALPDRESFVMYGFGYDLSSDDYKVISISFWDTDNEHNPDCTDMFVNVFSLRNNSWNKLKNSPYDHAVGHLISGVFVNQSVHWLTSTPNNNYSSVIVAFSLEDEEFNEIELPGLVANDKAVFSELVVVGGKLGLFGRHVGNDLWVMEEYGVGESWRRVCMDGVEIDPAKPVCLVEGSDGDIVFGDEDEVFVYNVDEKRRRNVRIEGGVSGFGVGGVYVESIESIKRIIRAF</sequence>
<evidence type="ECO:0000313" key="3">
    <source>
        <dbReference type="Proteomes" id="UP001229421"/>
    </source>
</evidence>
<dbReference type="EMBL" id="JAUHHV010000002">
    <property type="protein sequence ID" value="KAK1432591.1"/>
    <property type="molecule type" value="Genomic_DNA"/>
</dbReference>